<comment type="cofactor">
    <cofactor evidence="1">
        <name>heme</name>
        <dbReference type="ChEBI" id="CHEBI:30413"/>
    </cofactor>
</comment>
<comment type="subcellular location">
    <subcellularLocation>
        <location evidence="2">Membrane</location>
    </subcellularLocation>
</comment>
<name>A0AAW0LTU2_QUESU</name>
<keyword evidence="8 10" id="KW-0503">Monooxygenase</keyword>
<dbReference type="PANTHER" id="PTHR47943:SF2">
    <property type="entry name" value="CYTOCHROME P450"/>
    <property type="match status" value="1"/>
</dbReference>
<reference evidence="10 11" key="1">
    <citation type="journal article" date="2018" name="Sci. Data">
        <title>The draft genome sequence of cork oak.</title>
        <authorList>
            <person name="Ramos A.M."/>
            <person name="Usie A."/>
            <person name="Barbosa P."/>
            <person name="Barros P.M."/>
            <person name="Capote T."/>
            <person name="Chaves I."/>
            <person name="Simoes F."/>
            <person name="Abreu I."/>
            <person name="Carrasquinho I."/>
            <person name="Faro C."/>
            <person name="Guimaraes J.B."/>
            <person name="Mendonca D."/>
            <person name="Nobrega F."/>
            <person name="Rodrigues L."/>
            <person name="Saibo N.J.M."/>
            <person name="Varela M.C."/>
            <person name="Egas C."/>
            <person name="Matos J."/>
            <person name="Miguel C.M."/>
            <person name="Oliveira M.M."/>
            <person name="Ricardo C.P."/>
            <person name="Goncalves S."/>
        </authorList>
    </citation>
    <scope>NUCLEOTIDE SEQUENCE [LARGE SCALE GENOMIC DNA]</scope>
    <source>
        <strain evidence="11">cv. HL8</strain>
    </source>
</reference>
<organism evidence="10 11">
    <name type="scientific">Quercus suber</name>
    <name type="common">Cork oak</name>
    <dbReference type="NCBI Taxonomy" id="58331"/>
    <lineage>
        <taxon>Eukaryota</taxon>
        <taxon>Viridiplantae</taxon>
        <taxon>Streptophyta</taxon>
        <taxon>Embryophyta</taxon>
        <taxon>Tracheophyta</taxon>
        <taxon>Spermatophyta</taxon>
        <taxon>Magnoliopsida</taxon>
        <taxon>eudicotyledons</taxon>
        <taxon>Gunneridae</taxon>
        <taxon>Pentapetalae</taxon>
        <taxon>rosids</taxon>
        <taxon>fabids</taxon>
        <taxon>Fagales</taxon>
        <taxon>Fagaceae</taxon>
        <taxon>Quercus</taxon>
    </lineage>
</organism>
<evidence type="ECO:0000256" key="6">
    <source>
        <dbReference type="ARBA" id="ARBA00023002"/>
    </source>
</evidence>
<dbReference type="GO" id="GO:0004497">
    <property type="term" value="F:monooxygenase activity"/>
    <property type="evidence" value="ECO:0007669"/>
    <property type="project" value="UniProtKB-KW"/>
</dbReference>
<accession>A0AAW0LTU2</accession>
<dbReference type="AlphaFoldDB" id="A0AAW0LTU2"/>
<evidence type="ECO:0000313" key="10">
    <source>
        <dbReference type="EMBL" id="KAK7854294.1"/>
    </source>
</evidence>
<sequence length="111" mass="13029">MEGGKLKELNEEAMQILHDFDCGHSSMARGIVDAIMGLPRRSEKCYHRFDSLFKRLLDEHLDPARPKLEQKDIVDVMLKILKDEKLISFQQKKHIKAVLFIKPWSCFPLFF</sequence>
<evidence type="ECO:0000256" key="4">
    <source>
        <dbReference type="ARBA" id="ARBA00022617"/>
    </source>
</evidence>
<evidence type="ECO:0000256" key="2">
    <source>
        <dbReference type="ARBA" id="ARBA00004370"/>
    </source>
</evidence>
<evidence type="ECO:0000256" key="9">
    <source>
        <dbReference type="ARBA" id="ARBA00023136"/>
    </source>
</evidence>
<keyword evidence="5" id="KW-0479">Metal-binding</keyword>
<evidence type="ECO:0000256" key="3">
    <source>
        <dbReference type="ARBA" id="ARBA00010617"/>
    </source>
</evidence>
<dbReference type="Proteomes" id="UP000237347">
    <property type="component" value="Unassembled WGS sequence"/>
</dbReference>
<keyword evidence="4" id="KW-0349">Heme</keyword>
<gene>
    <name evidence="10" type="primary">CYP71E7_1</name>
    <name evidence="10" type="ORF">CFP56_032873</name>
</gene>
<evidence type="ECO:0000256" key="7">
    <source>
        <dbReference type="ARBA" id="ARBA00023004"/>
    </source>
</evidence>
<dbReference type="GO" id="GO:0016020">
    <property type="term" value="C:membrane"/>
    <property type="evidence" value="ECO:0007669"/>
    <property type="project" value="UniProtKB-SubCell"/>
</dbReference>
<protein>
    <submittedName>
        <fullName evidence="10">2-methylbutanal oxime monooxygenase</fullName>
    </submittedName>
</protein>
<comment type="caution">
    <text evidence="10">The sequence shown here is derived from an EMBL/GenBank/DDBJ whole genome shotgun (WGS) entry which is preliminary data.</text>
</comment>
<dbReference type="EMBL" id="PKMF04000057">
    <property type="protein sequence ID" value="KAK7854294.1"/>
    <property type="molecule type" value="Genomic_DNA"/>
</dbReference>
<proteinExistence type="inferred from homology"/>
<dbReference type="GO" id="GO:0046872">
    <property type="term" value="F:metal ion binding"/>
    <property type="evidence" value="ECO:0007669"/>
    <property type="project" value="UniProtKB-KW"/>
</dbReference>
<keyword evidence="6" id="KW-0560">Oxidoreductase</keyword>
<keyword evidence="9" id="KW-0472">Membrane</keyword>
<keyword evidence="7" id="KW-0408">Iron</keyword>
<evidence type="ECO:0000313" key="11">
    <source>
        <dbReference type="Proteomes" id="UP000237347"/>
    </source>
</evidence>
<keyword evidence="11" id="KW-1185">Reference proteome</keyword>
<dbReference type="PANTHER" id="PTHR47943">
    <property type="entry name" value="CYTOCHROME P450 93A3-LIKE"/>
    <property type="match status" value="1"/>
</dbReference>
<evidence type="ECO:0000256" key="1">
    <source>
        <dbReference type="ARBA" id="ARBA00001971"/>
    </source>
</evidence>
<evidence type="ECO:0000256" key="5">
    <source>
        <dbReference type="ARBA" id="ARBA00022723"/>
    </source>
</evidence>
<evidence type="ECO:0000256" key="8">
    <source>
        <dbReference type="ARBA" id="ARBA00023033"/>
    </source>
</evidence>
<comment type="similarity">
    <text evidence="3">Belongs to the cytochrome P450 family.</text>
</comment>